<dbReference type="InterPro" id="IPR029058">
    <property type="entry name" value="AB_hydrolase_fold"/>
</dbReference>
<name>A0A919RQW3_9ACTN</name>
<dbReference type="RefSeq" id="WP_204031873.1">
    <property type="nucleotide sequence ID" value="NZ_BOOW01000050.1"/>
</dbReference>
<dbReference type="EMBL" id="BOOW01000050">
    <property type="protein sequence ID" value="GII96791.1"/>
    <property type="molecule type" value="Genomic_DNA"/>
</dbReference>
<dbReference type="GO" id="GO:0016042">
    <property type="term" value="P:lipid catabolic process"/>
    <property type="evidence" value="ECO:0007669"/>
    <property type="project" value="UniProtKB-KW"/>
</dbReference>
<keyword evidence="5" id="KW-0732">Signal</keyword>
<keyword evidence="2" id="KW-0442">Lipid degradation</keyword>
<sequence>MDRRLFLTAVVLSCAVACAPAAPYTLNLPAPTGPHPVGTRTMRLEDGARTDPWTGGRRELMISVWYPARTVQGFPVAPWMPADAAKQYLEENGLTDIRLDRTHGHEGAPVTRALGRLPVVLYSPGLDASRSYGTAVVQELASRGFVVVTIDHTHDAAVVSFPGGRVVLGRKPSDLEQAVAVRIADVRFVLDRLTDLNREDDLYGLLDLDRIGMFGHSLGAWTTSATMLRDRRIRAGMGLDGAKLGAHDSAPNGLSRPFLLVDTPGKGGMATNPAVRRFWEKLSGWRLHLTIRGAAHNSMGDDVVLIRAAAGRLGLSQAELTELVGTIAPEQAQAFQRAYPAAFFEQHLLGKPAPLLEGPSAEFPEVSYRR</sequence>
<dbReference type="AlphaFoldDB" id="A0A919RQW3"/>
<keyword evidence="7" id="KW-1185">Reference proteome</keyword>
<keyword evidence="1" id="KW-0378">Hydrolase</keyword>
<evidence type="ECO:0000256" key="4">
    <source>
        <dbReference type="SAM" id="MobiDB-lite"/>
    </source>
</evidence>
<comment type="caution">
    <text evidence="6">The sequence shown here is derived from an EMBL/GenBank/DDBJ whole genome shotgun (WGS) entry which is preliminary data.</text>
</comment>
<dbReference type="SUPFAM" id="SSF53474">
    <property type="entry name" value="alpha/beta-Hydrolases"/>
    <property type="match status" value="1"/>
</dbReference>
<evidence type="ECO:0000313" key="7">
    <source>
        <dbReference type="Proteomes" id="UP000606172"/>
    </source>
</evidence>
<evidence type="ECO:0000313" key="6">
    <source>
        <dbReference type="EMBL" id="GII96791.1"/>
    </source>
</evidence>
<accession>A0A919RQW3</accession>
<dbReference type="PANTHER" id="PTHR10272">
    <property type="entry name" value="PLATELET-ACTIVATING FACTOR ACETYLHYDROLASE"/>
    <property type="match status" value="1"/>
</dbReference>
<evidence type="ECO:0000256" key="3">
    <source>
        <dbReference type="ARBA" id="ARBA00023098"/>
    </source>
</evidence>
<proteinExistence type="predicted"/>
<organism evidence="6 7">
    <name type="scientific">Sinosporangium siamense</name>
    <dbReference type="NCBI Taxonomy" id="1367973"/>
    <lineage>
        <taxon>Bacteria</taxon>
        <taxon>Bacillati</taxon>
        <taxon>Actinomycetota</taxon>
        <taxon>Actinomycetes</taxon>
        <taxon>Streptosporangiales</taxon>
        <taxon>Streptosporangiaceae</taxon>
        <taxon>Sinosporangium</taxon>
    </lineage>
</organism>
<dbReference type="Pfam" id="PF03403">
    <property type="entry name" value="PAF-AH_p_II"/>
    <property type="match status" value="2"/>
</dbReference>
<reference evidence="6" key="1">
    <citation type="submission" date="2021-01" db="EMBL/GenBank/DDBJ databases">
        <title>Whole genome shotgun sequence of Sinosporangium siamense NBRC 109515.</title>
        <authorList>
            <person name="Komaki H."/>
            <person name="Tamura T."/>
        </authorList>
    </citation>
    <scope>NUCLEOTIDE SEQUENCE</scope>
    <source>
        <strain evidence="6">NBRC 109515</strain>
    </source>
</reference>
<feature type="region of interest" description="Disordered" evidence="4">
    <location>
        <begin position="28"/>
        <end position="49"/>
    </location>
</feature>
<dbReference type="PANTHER" id="PTHR10272:SF0">
    <property type="entry name" value="PLATELET-ACTIVATING FACTOR ACETYLHYDROLASE"/>
    <property type="match status" value="1"/>
</dbReference>
<evidence type="ECO:0000256" key="5">
    <source>
        <dbReference type="SAM" id="SignalP"/>
    </source>
</evidence>
<dbReference type="GO" id="GO:0003847">
    <property type="term" value="F:1-alkyl-2-acetylglycerophosphocholine esterase activity"/>
    <property type="evidence" value="ECO:0007669"/>
    <property type="project" value="TreeGrafter"/>
</dbReference>
<feature type="chain" id="PRO_5036995817" evidence="5">
    <location>
        <begin position="22"/>
        <end position="370"/>
    </location>
</feature>
<gene>
    <name evidence="6" type="ORF">Ssi02_70220</name>
</gene>
<protein>
    <submittedName>
        <fullName evidence="6">Lipase</fullName>
    </submittedName>
</protein>
<evidence type="ECO:0000256" key="1">
    <source>
        <dbReference type="ARBA" id="ARBA00022801"/>
    </source>
</evidence>
<dbReference type="Proteomes" id="UP000606172">
    <property type="component" value="Unassembled WGS sequence"/>
</dbReference>
<dbReference type="Gene3D" id="3.40.50.1820">
    <property type="entry name" value="alpha/beta hydrolase"/>
    <property type="match status" value="1"/>
</dbReference>
<evidence type="ECO:0000256" key="2">
    <source>
        <dbReference type="ARBA" id="ARBA00022963"/>
    </source>
</evidence>
<keyword evidence="3" id="KW-0443">Lipid metabolism</keyword>
<feature type="signal peptide" evidence="5">
    <location>
        <begin position="1"/>
        <end position="21"/>
    </location>
</feature>